<protein>
    <submittedName>
        <fullName evidence="1">Uncharacterized protein</fullName>
    </submittedName>
</protein>
<comment type="caution">
    <text evidence="1">The sequence shown here is derived from an EMBL/GenBank/DDBJ whole genome shotgun (WGS) entry which is preliminary data.</text>
</comment>
<dbReference type="RefSeq" id="WP_020929387.1">
    <property type="nucleotide sequence ID" value="NZ_BHXC01000007.1"/>
</dbReference>
<name>A0A059WDC2_STRNR</name>
<evidence type="ECO:0000313" key="1">
    <source>
        <dbReference type="EMBL" id="GCB95133.1"/>
    </source>
</evidence>
<accession>A0A059WDC2</accession>
<proteinExistence type="predicted"/>
<dbReference type="eggNOG" id="ENOG5031Y61">
    <property type="taxonomic scope" value="Bacteria"/>
</dbReference>
<sequence>MGLFRRKPRPAAAPPSTPDAAESRDDVFAGGLEAVRPLLIPRLRRADQLPDRQDCVVREIGGGFLAVLGARTPSGLYFLRTGQMHQWGADPAELWSVGLHNLRREPREVTVFQPDAGPVYQVKGGAWTATQLLRAEELIEVTTPHGCVVAMPGENLLVLHPLIDVNSYLRIMELQKMLPRLCGPQGGFSDGLFHWHRGVLAPLRVVEQHDPDGKLVHSIQGGAELAAILRAFGNVPGPPPGRGDSA</sequence>
<organism evidence="1 2">
    <name type="scientific">Streptomyces noursei</name>
    <name type="common">Streptomyces albulus</name>
    <dbReference type="NCBI Taxonomy" id="1971"/>
    <lineage>
        <taxon>Bacteria</taxon>
        <taxon>Bacillati</taxon>
        <taxon>Actinomycetota</taxon>
        <taxon>Actinomycetes</taxon>
        <taxon>Kitasatosporales</taxon>
        <taxon>Streptomycetaceae</taxon>
        <taxon>Streptomyces</taxon>
    </lineage>
</organism>
<dbReference type="AlphaFoldDB" id="A0A059WDC2"/>
<gene>
    <name evidence="1" type="ORF">SALB_07936</name>
</gene>
<dbReference type="EMBL" id="BHXC01000007">
    <property type="protein sequence ID" value="GCB95133.1"/>
    <property type="molecule type" value="Genomic_DNA"/>
</dbReference>
<reference evidence="1 2" key="1">
    <citation type="journal article" date="2019" name="Microbiol. Resour. Announc.">
        <title>Draft Genome Sequence of the Most Traditional epsilon-Poly-l-Lysine Producer, Streptomyces albulus NBRC14147.</title>
        <authorList>
            <person name="Yamanaka K."/>
            <person name="Hamano Y."/>
        </authorList>
    </citation>
    <scope>NUCLEOTIDE SEQUENCE [LARGE SCALE GENOMIC DNA]</scope>
    <source>
        <strain evidence="1 2">NBRC 14147</strain>
    </source>
</reference>
<evidence type="ECO:0000313" key="2">
    <source>
        <dbReference type="Proteomes" id="UP000288351"/>
    </source>
</evidence>
<dbReference type="Proteomes" id="UP000288351">
    <property type="component" value="Unassembled WGS sequence"/>
</dbReference>